<comment type="caution">
    <text evidence="1">The sequence shown here is derived from an EMBL/GenBank/DDBJ whole genome shotgun (WGS) entry which is preliminary data.</text>
</comment>
<feature type="non-terminal residue" evidence="1">
    <location>
        <position position="1"/>
    </location>
</feature>
<keyword evidence="2" id="KW-1185">Reference proteome</keyword>
<dbReference type="InterPro" id="IPR036593">
    <property type="entry name" value="CPE0013-like_sf"/>
</dbReference>
<dbReference type="RefSeq" id="WP_331702944.1">
    <property type="nucleotide sequence ID" value="NZ_JAZHFS010000038.1"/>
</dbReference>
<evidence type="ECO:0000313" key="1">
    <source>
        <dbReference type="EMBL" id="MEF2115097.1"/>
    </source>
</evidence>
<name>A0ABU7UUR3_9CLOT</name>
<dbReference type="Gene3D" id="3.10.530.10">
    <property type="entry name" value="CPE0013-like"/>
    <property type="match status" value="1"/>
</dbReference>
<organism evidence="1 2">
    <name type="scientific">Clostridium frigoriphilum</name>
    <dbReference type="NCBI Taxonomy" id="443253"/>
    <lineage>
        <taxon>Bacteria</taxon>
        <taxon>Bacillati</taxon>
        <taxon>Bacillota</taxon>
        <taxon>Clostridia</taxon>
        <taxon>Eubacteriales</taxon>
        <taxon>Clostridiaceae</taxon>
        <taxon>Clostridium</taxon>
    </lineage>
</organism>
<proteinExistence type="predicted"/>
<dbReference type="SUPFAM" id="SSF160148">
    <property type="entry name" value="CPE0013-like"/>
    <property type="match status" value="1"/>
</dbReference>
<dbReference type="PANTHER" id="PTHR39450">
    <property type="entry name" value="MOLYBDOPTERIN OXIDOREDUCTASE, 4FE-4S CLUSTER-BINDING SUBUNIT"/>
    <property type="match status" value="1"/>
</dbReference>
<dbReference type="InterPro" id="IPR012460">
    <property type="entry name" value="DUF1667"/>
</dbReference>
<protein>
    <submittedName>
        <fullName evidence="1">DUF1667 domain-containing protein</fullName>
    </submittedName>
</protein>
<sequence>PKELIFDCVKALKGVVMKAPIHIGDVVYKNILNTGVNIIATKNVKLVYIFTPYSY</sequence>
<gene>
    <name evidence="1" type="ORF">SJI18_22710</name>
</gene>
<dbReference type="EMBL" id="JAZHFS010000038">
    <property type="protein sequence ID" value="MEF2115097.1"/>
    <property type="molecule type" value="Genomic_DNA"/>
</dbReference>
<evidence type="ECO:0000313" key="2">
    <source>
        <dbReference type="Proteomes" id="UP001498469"/>
    </source>
</evidence>
<dbReference type="Pfam" id="PF07892">
    <property type="entry name" value="DUF1667"/>
    <property type="match status" value="1"/>
</dbReference>
<accession>A0ABU7UUR3</accession>
<dbReference type="Proteomes" id="UP001498469">
    <property type="component" value="Unassembled WGS sequence"/>
</dbReference>
<dbReference type="PANTHER" id="PTHR39450:SF1">
    <property type="entry name" value="DUF1667 DOMAIN-CONTAINING PROTEIN"/>
    <property type="match status" value="1"/>
</dbReference>
<reference evidence="1 2" key="1">
    <citation type="submission" date="2023-11" db="EMBL/GenBank/DDBJ databases">
        <title>Draft genome sequence of a psychrophilic Clostridium strain from permafrost water brine.</title>
        <authorList>
            <person name="Shcherbakova V.A."/>
            <person name="Trubitsyn V.E."/>
            <person name="Zakharyuk A.G."/>
        </authorList>
    </citation>
    <scope>NUCLEOTIDE SEQUENCE [LARGE SCALE GENOMIC DNA]</scope>
    <source>
        <strain evidence="1 2">14F</strain>
    </source>
</reference>